<evidence type="ECO:0000256" key="8">
    <source>
        <dbReference type="ARBA" id="ARBA00022842"/>
    </source>
</evidence>
<dbReference type="PROSITE" id="PS00893">
    <property type="entry name" value="NUDIX_BOX"/>
    <property type="match status" value="1"/>
</dbReference>
<protein>
    <recommendedName>
        <fullName evidence="4">diphosphoinositol-polyphosphate diphosphatase</fullName>
        <ecNumber evidence="4">3.6.1.52</ecNumber>
    </recommendedName>
</protein>
<name>A0AAJ7WH58_9ACAR</name>
<sequence>MKEKTDQIRIYDKDGFRQRAACVCVRGDGSDTEILLVSSTASPERFIVPGGGLEPGEDASTAAIREVMEEAGVRGTLGRCLGVFESHERGHRTHVFVLQVEEELSEWDESKSVGRTRKWFTVAGAIQELMVSRPVQCVYIQLLNATQGVTHDSTHIVPTASSVSPSDVAAGAQ</sequence>
<dbReference type="GO" id="GO:0000298">
    <property type="term" value="F:endopolyphosphatase activity"/>
    <property type="evidence" value="ECO:0007669"/>
    <property type="project" value="TreeGrafter"/>
</dbReference>
<feature type="domain" description="Nudix hydrolase" evidence="10">
    <location>
        <begin position="16"/>
        <end position="144"/>
    </location>
</feature>
<keyword evidence="6" id="KW-0479">Metal-binding</keyword>
<evidence type="ECO:0000313" key="12">
    <source>
        <dbReference type="RefSeq" id="XP_028966944.1"/>
    </source>
</evidence>
<evidence type="ECO:0000259" key="10">
    <source>
        <dbReference type="PROSITE" id="PS51462"/>
    </source>
</evidence>
<keyword evidence="7" id="KW-0378">Hydrolase</keyword>
<dbReference type="FunFam" id="3.90.79.10:FF:000002">
    <property type="entry name" value="diphosphoinositol polyphosphate phosphohydrolase 1"/>
    <property type="match status" value="1"/>
</dbReference>
<reference evidence="12" key="1">
    <citation type="submission" date="2025-08" db="UniProtKB">
        <authorList>
            <consortium name="RefSeq"/>
        </authorList>
    </citation>
    <scope>IDENTIFICATION</scope>
</reference>
<comment type="subcellular location">
    <subcellularLocation>
        <location evidence="2">Cytoplasm</location>
    </subcellularLocation>
</comment>
<comment type="catalytic activity">
    <reaction evidence="9">
        <text>diphospho-myo-inositol polyphosphate + H2O = myo-inositol polyphosphate + phosphate.</text>
        <dbReference type="EC" id="3.6.1.52"/>
    </reaction>
</comment>
<dbReference type="RefSeq" id="XP_028966944.1">
    <property type="nucleotide sequence ID" value="XM_029111111.1"/>
</dbReference>
<dbReference type="SUPFAM" id="SSF55811">
    <property type="entry name" value="Nudix"/>
    <property type="match status" value="1"/>
</dbReference>
<evidence type="ECO:0000256" key="7">
    <source>
        <dbReference type="ARBA" id="ARBA00022801"/>
    </source>
</evidence>
<dbReference type="GO" id="GO:0008486">
    <property type="term" value="F:diphosphoinositol-polyphosphate diphosphatase activity"/>
    <property type="evidence" value="ECO:0007669"/>
    <property type="project" value="UniProtKB-EC"/>
</dbReference>
<dbReference type="InterPro" id="IPR047198">
    <property type="entry name" value="DDP-like_NUDIX"/>
</dbReference>
<dbReference type="GO" id="GO:0046872">
    <property type="term" value="F:metal ion binding"/>
    <property type="evidence" value="ECO:0007669"/>
    <property type="project" value="UniProtKB-KW"/>
</dbReference>
<evidence type="ECO:0000256" key="1">
    <source>
        <dbReference type="ARBA" id="ARBA00001946"/>
    </source>
</evidence>
<dbReference type="EC" id="3.6.1.52" evidence="4"/>
<keyword evidence="11" id="KW-1185">Reference proteome</keyword>
<evidence type="ECO:0000313" key="11">
    <source>
        <dbReference type="Proteomes" id="UP000694867"/>
    </source>
</evidence>
<dbReference type="GO" id="GO:1901911">
    <property type="term" value="P:adenosine 5'-(hexahydrogen pentaphosphate) catabolic process"/>
    <property type="evidence" value="ECO:0007669"/>
    <property type="project" value="TreeGrafter"/>
</dbReference>
<dbReference type="GO" id="GO:0034432">
    <property type="term" value="F:bis(5'-adenosyl)-pentaphosphatase activity"/>
    <property type="evidence" value="ECO:0007669"/>
    <property type="project" value="TreeGrafter"/>
</dbReference>
<dbReference type="GO" id="GO:0005634">
    <property type="term" value="C:nucleus"/>
    <property type="evidence" value="ECO:0007669"/>
    <property type="project" value="TreeGrafter"/>
</dbReference>
<dbReference type="InterPro" id="IPR000086">
    <property type="entry name" value="NUDIX_hydrolase_dom"/>
</dbReference>
<dbReference type="GeneID" id="100897630"/>
<comment type="cofactor">
    <cofactor evidence="1">
        <name>Mg(2+)</name>
        <dbReference type="ChEBI" id="CHEBI:18420"/>
    </cofactor>
</comment>
<dbReference type="KEGG" id="goe:100897630"/>
<comment type="similarity">
    <text evidence="3">Belongs to the Nudix hydrolase family. DIPP subfamily.</text>
</comment>
<keyword evidence="5" id="KW-0963">Cytoplasm</keyword>
<dbReference type="GO" id="GO:1901907">
    <property type="term" value="P:diadenosine pentaphosphate catabolic process"/>
    <property type="evidence" value="ECO:0007669"/>
    <property type="project" value="TreeGrafter"/>
</dbReference>
<evidence type="ECO:0000256" key="2">
    <source>
        <dbReference type="ARBA" id="ARBA00004496"/>
    </source>
</evidence>
<dbReference type="Proteomes" id="UP000694867">
    <property type="component" value="Unplaced"/>
</dbReference>
<evidence type="ECO:0000256" key="6">
    <source>
        <dbReference type="ARBA" id="ARBA00022723"/>
    </source>
</evidence>
<evidence type="ECO:0000256" key="3">
    <source>
        <dbReference type="ARBA" id="ARBA00008266"/>
    </source>
</evidence>
<dbReference type="PANTHER" id="PTHR12629:SF0">
    <property type="entry name" value="DIPHOSPHOINOSITOL-POLYPHOSPHATE DIPHOSPHATASE"/>
    <property type="match status" value="1"/>
</dbReference>
<dbReference type="GO" id="GO:0005737">
    <property type="term" value="C:cytoplasm"/>
    <property type="evidence" value="ECO:0007669"/>
    <property type="project" value="UniProtKB-SubCell"/>
</dbReference>
<dbReference type="GO" id="GO:0034431">
    <property type="term" value="F:bis(5'-adenosyl)-hexaphosphatase activity"/>
    <property type="evidence" value="ECO:0007669"/>
    <property type="project" value="TreeGrafter"/>
</dbReference>
<evidence type="ECO:0000256" key="9">
    <source>
        <dbReference type="ARBA" id="ARBA00033994"/>
    </source>
</evidence>
<gene>
    <name evidence="12" type="primary">LOC100897630</name>
</gene>
<evidence type="ECO:0000256" key="5">
    <source>
        <dbReference type="ARBA" id="ARBA00022490"/>
    </source>
</evidence>
<dbReference type="PROSITE" id="PS51462">
    <property type="entry name" value="NUDIX"/>
    <property type="match status" value="1"/>
</dbReference>
<dbReference type="AlphaFoldDB" id="A0AAJ7WH58"/>
<dbReference type="InterPro" id="IPR020084">
    <property type="entry name" value="NUDIX_hydrolase_CS"/>
</dbReference>
<dbReference type="Pfam" id="PF00293">
    <property type="entry name" value="NUDIX"/>
    <property type="match status" value="1"/>
</dbReference>
<dbReference type="Gene3D" id="3.90.79.10">
    <property type="entry name" value="Nucleoside Triphosphate Pyrophosphohydrolase"/>
    <property type="match status" value="1"/>
</dbReference>
<organism evidence="11 12">
    <name type="scientific">Galendromus occidentalis</name>
    <name type="common">western predatory mite</name>
    <dbReference type="NCBI Taxonomy" id="34638"/>
    <lineage>
        <taxon>Eukaryota</taxon>
        <taxon>Metazoa</taxon>
        <taxon>Ecdysozoa</taxon>
        <taxon>Arthropoda</taxon>
        <taxon>Chelicerata</taxon>
        <taxon>Arachnida</taxon>
        <taxon>Acari</taxon>
        <taxon>Parasitiformes</taxon>
        <taxon>Mesostigmata</taxon>
        <taxon>Gamasina</taxon>
        <taxon>Phytoseioidea</taxon>
        <taxon>Phytoseiidae</taxon>
        <taxon>Typhlodrominae</taxon>
        <taxon>Galendromus</taxon>
    </lineage>
</organism>
<evidence type="ECO:0000256" key="4">
    <source>
        <dbReference type="ARBA" id="ARBA00012527"/>
    </source>
</evidence>
<keyword evidence="8" id="KW-0460">Magnesium</keyword>
<accession>A0AAJ7WH58</accession>
<dbReference type="GO" id="GO:1901909">
    <property type="term" value="P:diadenosine hexaphosphate catabolic process"/>
    <property type="evidence" value="ECO:0007669"/>
    <property type="project" value="TreeGrafter"/>
</dbReference>
<dbReference type="GO" id="GO:0071543">
    <property type="term" value="P:diphosphoinositol polyphosphate metabolic process"/>
    <property type="evidence" value="ECO:0007669"/>
    <property type="project" value="TreeGrafter"/>
</dbReference>
<dbReference type="CDD" id="cd04666">
    <property type="entry name" value="NUDIX_DIPP2_like_Nudt4"/>
    <property type="match status" value="1"/>
</dbReference>
<dbReference type="PANTHER" id="PTHR12629">
    <property type="entry name" value="DIPHOSPHOINOSITOL POLYPHOSPHATE PHOSPHOHYDROLASE"/>
    <property type="match status" value="1"/>
</dbReference>
<proteinExistence type="inferred from homology"/>
<dbReference type="InterPro" id="IPR015797">
    <property type="entry name" value="NUDIX_hydrolase-like_dom_sf"/>
</dbReference>